<accession>A0A8T1M0Q0</accession>
<evidence type="ECO:0000256" key="1">
    <source>
        <dbReference type="SAM" id="MobiDB-lite"/>
    </source>
</evidence>
<evidence type="ECO:0000313" key="2">
    <source>
        <dbReference type="EMBL" id="KAG5442927.1"/>
    </source>
</evidence>
<dbReference type="AlphaFoldDB" id="A0A8T1M0Q0"/>
<feature type="compositionally biased region" description="Pro residues" evidence="1">
    <location>
        <begin position="151"/>
        <end position="165"/>
    </location>
</feature>
<feature type="compositionally biased region" description="Low complexity" evidence="1">
    <location>
        <begin position="139"/>
        <end position="148"/>
    </location>
</feature>
<comment type="caution">
    <text evidence="2">The sequence shown here is derived from an EMBL/GenBank/DDBJ whole genome shotgun (WGS) entry which is preliminary data.</text>
</comment>
<feature type="region of interest" description="Disordered" evidence="1">
    <location>
        <begin position="1"/>
        <end position="255"/>
    </location>
</feature>
<sequence length="431" mass="44730">MPNNCPPSDHQPSGSGLPPGHPHHPTPPQYVVGQPPPQQQTPPASSAGACLPPEYNTRPSPHFVFGGGGGPGSTPENAMFGAGPGDSGLLNGGSGGLPPRSSGMMPPPPPEYSSGMPSSVSGGYPPSGPDLKASPLHTGPSLGPDLMGPSGGPPPLIPSEYPPCTGPGSNGNGPGTSGFGNAPDSVMMMPPPSHQQGGVLPPQQQHLASVGGSQGQAPPPPQYVPSSGQHSGSGGATLQSVCGGSNPSPAGGPGSVQFPLINKDVVFNELRAGLTATEVERWISCVVFVYFLALDCVATGVYCSSVHRLVCAFIPPDRRVRGSKPTSASQLPLPRLGRLGSIPPLVLPLAGTAAGEVPNHVVPFMDTEWALFCAFHSFVYKVCSRGLVTRRLHSDDENKSVQHQEEHWFFKWNHCGYYLMVWVMSFEIVQL</sequence>
<organism evidence="2 3">
    <name type="scientific">Clonorchis sinensis</name>
    <name type="common">Chinese liver fluke</name>
    <dbReference type="NCBI Taxonomy" id="79923"/>
    <lineage>
        <taxon>Eukaryota</taxon>
        <taxon>Metazoa</taxon>
        <taxon>Spiralia</taxon>
        <taxon>Lophotrochozoa</taxon>
        <taxon>Platyhelminthes</taxon>
        <taxon>Trematoda</taxon>
        <taxon>Digenea</taxon>
        <taxon>Opisthorchiida</taxon>
        <taxon>Opisthorchiata</taxon>
        <taxon>Opisthorchiidae</taxon>
        <taxon>Clonorchis</taxon>
    </lineage>
</organism>
<keyword evidence="3" id="KW-1185">Reference proteome</keyword>
<reference evidence="2 3" key="2">
    <citation type="journal article" date="2021" name="Genomics">
        <title>High-quality reference genome for Clonorchis sinensis.</title>
        <authorList>
            <person name="Young N.D."/>
            <person name="Stroehlein A.J."/>
            <person name="Kinkar L."/>
            <person name="Wang T."/>
            <person name="Sohn W.M."/>
            <person name="Chang B.C.H."/>
            <person name="Kaur P."/>
            <person name="Weisz D."/>
            <person name="Dudchenko O."/>
            <person name="Aiden E.L."/>
            <person name="Korhonen P.K."/>
            <person name="Gasser R.B."/>
        </authorList>
    </citation>
    <scope>NUCLEOTIDE SEQUENCE [LARGE SCALE GENOMIC DNA]</scope>
    <source>
        <strain evidence="2">Cs-k2</strain>
    </source>
</reference>
<protein>
    <submittedName>
        <fullName evidence="2">Uncharacterized protein</fullName>
    </submittedName>
</protein>
<reference evidence="2 3" key="1">
    <citation type="journal article" date="2018" name="Biotechnol. Adv.">
        <title>Improved genomic resources and new bioinformatic workflow for the carcinogenic parasite Clonorchis sinensis: Biotechnological implications.</title>
        <authorList>
            <person name="Wang D."/>
            <person name="Korhonen P.K."/>
            <person name="Gasser R.B."/>
            <person name="Young N.D."/>
        </authorList>
    </citation>
    <scope>NUCLEOTIDE SEQUENCE [LARGE SCALE GENOMIC DNA]</scope>
    <source>
        <strain evidence="2">Cs-k2</strain>
    </source>
</reference>
<feature type="compositionally biased region" description="Gly residues" evidence="1">
    <location>
        <begin position="82"/>
        <end position="96"/>
    </location>
</feature>
<proteinExistence type="predicted"/>
<dbReference type="EMBL" id="NIRI02000056">
    <property type="protein sequence ID" value="KAG5442927.1"/>
    <property type="molecule type" value="Genomic_DNA"/>
</dbReference>
<evidence type="ECO:0000313" key="3">
    <source>
        <dbReference type="Proteomes" id="UP000286415"/>
    </source>
</evidence>
<feature type="compositionally biased region" description="Gly residues" evidence="1">
    <location>
        <begin position="168"/>
        <end position="178"/>
    </location>
</feature>
<feature type="compositionally biased region" description="Polar residues" evidence="1">
    <location>
        <begin position="224"/>
        <end position="242"/>
    </location>
</feature>
<feature type="compositionally biased region" description="Low complexity" evidence="1">
    <location>
        <begin position="112"/>
        <end position="124"/>
    </location>
</feature>
<name>A0A8T1M0Q0_CLOSI</name>
<dbReference type="OrthoDB" id="6284379at2759"/>
<dbReference type="Proteomes" id="UP000286415">
    <property type="component" value="Unassembled WGS sequence"/>
</dbReference>
<gene>
    <name evidence="2" type="ORF">CSKR_104771</name>
</gene>